<evidence type="ECO:0000313" key="1">
    <source>
        <dbReference type="EMBL" id="AWX44137.1"/>
    </source>
</evidence>
<organism evidence="1 2">
    <name type="scientific">Flagellimonas maritima</name>
    <dbReference type="NCBI Taxonomy" id="1383885"/>
    <lineage>
        <taxon>Bacteria</taxon>
        <taxon>Pseudomonadati</taxon>
        <taxon>Bacteroidota</taxon>
        <taxon>Flavobacteriia</taxon>
        <taxon>Flavobacteriales</taxon>
        <taxon>Flavobacteriaceae</taxon>
        <taxon>Flagellimonas</taxon>
    </lineage>
</organism>
<sequence>MINIIDLCIKIKYHAIQTINAISKTGRDKIQNH</sequence>
<dbReference type="KEGG" id="spon:HME9304_01137"/>
<evidence type="ECO:0000313" key="2">
    <source>
        <dbReference type="Proteomes" id="UP000248536"/>
    </source>
</evidence>
<accession>A0A2Z4LSB3</accession>
<protein>
    <submittedName>
        <fullName evidence="1">Uncharacterized protein</fullName>
    </submittedName>
</protein>
<gene>
    <name evidence="1" type="ORF">HME9304_01137</name>
</gene>
<proteinExistence type="predicted"/>
<reference evidence="1 2" key="1">
    <citation type="submission" date="2018-06" db="EMBL/GenBank/DDBJ databases">
        <title>Spongiibacterium sp. HME9304 Genome sequencing and assembly.</title>
        <authorList>
            <person name="Kang H."/>
            <person name="Kim H."/>
            <person name="Joh K."/>
        </authorList>
    </citation>
    <scope>NUCLEOTIDE SEQUENCE [LARGE SCALE GENOMIC DNA]</scope>
    <source>
        <strain evidence="1 2">HME9304</strain>
    </source>
</reference>
<dbReference type="AlphaFoldDB" id="A0A2Z4LSB3"/>
<dbReference type="EMBL" id="CP030104">
    <property type="protein sequence ID" value="AWX44137.1"/>
    <property type="molecule type" value="Genomic_DNA"/>
</dbReference>
<dbReference type="Proteomes" id="UP000248536">
    <property type="component" value="Chromosome"/>
</dbReference>
<keyword evidence="2" id="KW-1185">Reference proteome</keyword>
<name>A0A2Z4LSB3_9FLAO</name>